<protein>
    <recommendedName>
        <fullName evidence="2">UPF0102 protein CINS_1357</fullName>
    </recommendedName>
</protein>
<dbReference type="HOGENOM" id="CLU_115353_3_2_7"/>
<organism evidence="3 4">
    <name type="scientific">Campylobacter insulaenigrae NCTC 12927</name>
    <dbReference type="NCBI Taxonomy" id="1031564"/>
    <lineage>
        <taxon>Bacteria</taxon>
        <taxon>Pseudomonadati</taxon>
        <taxon>Campylobacterota</taxon>
        <taxon>Epsilonproteobacteria</taxon>
        <taxon>Campylobacterales</taxon>
        <taxon>Campylobacteraceae</taxon>
        <taxon>Campylobacter</taxon>
    </lineage>
</organism>
<dbReference type="KEGG" id="cis:CINS_1357"/>
<accession>A0A0A8H2E8</accession>
<dbReference type="InterPro" id="IPR003509">
    <property type="entry name" value="UPF0102_YraN-like"/>
</dbReference>
<dbReference type="Gene3D" id="3.40.1350.10">
    <property type="match status" value="1"/>
</dbReference>
<dbReference type="EMBL" id="CP007770">
    <property type="protein sequence ID" value="AJC88313.1"/>
    <property type="molecule type" value="Genomic_DNA"/>
</dbReference>
<gene>
    <name evidence="3" type="ORF">CINS_1357</name>
</gene>
<proteinExistence type="inferred from homology"/>
<evidence type="ECO:0000313" key="3">
    <source>
        <dbReference type="EMBL" id="AJC88313.1"/>
    </source>
</evidence>
<evidence type="ECO:0000256" key="2">
    <source>
        <dbReference type="HAMAP-Rule" id="MF_00048"/>
    </source>
</evidence>
<dbReference type="STRING" id="1031564.CINS_1357"/>
<dbReference type="NCBIfam" id="NF009152">
    <property type="entry name" value="PRK12497.2-4"/>
    <property type="match status" value="1"/>
</dbReference>
<dbReference type="HAMAP" id="MF_00048">
    <property type="entry name" value="UPF0102"/>
    <property type="match status" value="1"/>
</dbReference>
<reference evidence="3 4" key="1">
    <citation type="journal article" date="2014" name="Genome Biol. Evol.">
        <title>Comparative Genomics of the Campylobacter lari Group.</title>
        <authorList>
            <person name="Miller W.G."/>
            <person name="Yee E."/>
            <person name="Chapman M.H."/>
            <person name="Smith T.P."/>
            <person name="Bono J.L."/>
            <person name="Huynh S."/>
            <person name="Parker C.T."/>
            <person name="Vandamme P."/>
            <person name="Luong K."/>
            <person name="Korlach J."/>
        </authorList>
    </citation>
    <scope>NUCLEOTIDE SEQUENCE [LARGE SCALE GENOMIC DNA]</scope>
    <source>
        <strain evidence="3 4">NCTC 12927</strain>
    </source>
</reference>
<dbReference type="PANTHER" id="PTHR34039:SF1">
    <property type="entry name" value="UPF0102 PROTEIN YRAN"/>
    <property type="match status" value="1"/>
</dbReference>
<dbReference type="PANTHER" id="PTHR34039">
    <property type="entry name" value="UPF0102 PROTEIN YRAN"/>
    <property type="match status" value="1"/>
</dbReference>
<evidence type="ECO:0000256" key="1">
    <source>
        <dbReference type="ARBA" id="ARBA00006738"/>
    </source>
</evidence>
<evidence type="ECO:0000313" key="4">
    <source>
        <dbReference type="Proteomes" id="UP000031163"/>
    </source>
</evidence>
<name>A0A0A8H2E8_9BACT</name>
<dbReference type="AlphaFoldDB" id="A0A0A8H2E8"/>
<sequence length="112" mass="13311">MGMKSYILGIEGENLACVYLKNLGFEILERNFSSKFGEIDIIAIKNEILHFIEVKTTKGNYEVSYRLDHKKYMKLVKTVKYYFMKHMCDKNYQLDLLCIYKDDIKLIENVSY</sequence>
<dbReference type="InterPro" id="IPR011335">
    <property type="entry name" value="Restrct_endonuc-II-like"/>
</dbReference>
<dbReference type="InterPro" id="IPR011856">
    <property type="entry name" value="tRNA_endonuc-like_dom_sf"/>
</dbReference>
<dbReference type="GeneID" id="74432138"/>
<comment type="similarity">
    <text evidence="1 2">Belongs to the UPF0102 family.</text>
</comment>
<dbReference type="Pfam" id="PF02021">
    <property type="entry name" value="UPF0102"/>
    <property type="match status" value="1"/>
</dbReference>
<dbReference type="RefSeq" id="WP_039650972.1">
    <property type="nucleotide sequence ID" value="NZ_CP007770.1"/>
</dbReference>
<dbReference type="SUPFAM" id="SSF52980">
    <property type="entry name" value="Restriction endonuclease-like"/>
    <property type="match status" value="1"/>
</dbReference>
<dbReference type="Proteomes" id="UP000031163">
    <property type="component" value="Chromosome"/>
</dbReference>
<dbReference type="GO" id="GO:0003676">
    <property type="term" value="F:nucleic acid binding"/>
    <property type="evidence" value="ECO:0007669"/>
    <property type="project" value="InterPro"/>
</dbReference>